<dbReference type="GeneID" id="66742334"/>
<keyword evidence="3" id="KW-1185">Reference proteome</keyword>
<sequence length="532" mass="61830">MMKLFFQSKLLIFLLLIVSVLMQSHIILNEDMLWLVTATQRLLAGGSYVNNFFETNPPLILYLYTPAVLLVKYIHVTIGVAIYSLTFFIGIVSLLLSYLILEKFINDKLTVNLLMISLLIIYFILPMYSFAEREHLMIMLVMPYILLSAAHDQVCVKKLVRAFIGISAALGFCIKPYFVFTPLFIEILFLIKYRNIKILFRYELVFLVATSIIYVIAVYFITPSYLSVIIPYDINFYTGFESVSKLSLFSSPFIAVSIVIFINTIFTCFLFKKYSHFILILLLSIAGLFLAYFIPGQPWYYHLLPMYSVAVFSAVLCFLLLAKNMNNVFSLKKHMLFLFNFFVSVFILFFLVSIIGENVLAGLEESRAITSSDGVMLKSIEHSDAAYYNTLIKYVKKNQSIKSIYFFSSHLETSTLSYYSNVKNASRFPSFWMLPKMFVLRKNQQRLSVTDNKRLNKAITFIQQAVVEDFNQNKPDLVILRQENSIVFLSFFLENSRFKKIWHHYHYAQNIGIYNLYLRDQDKLYSNRASDV</sequence>
<feature type="transmembrane region" description="Helical" evidence="1">
    <location>
        <begin position="246"/>
        <end position="270"/>
    </location>
</feature>
<dbReference type="EMBL" id="CP038908">
    <property type="protein sequence ID" value="QGO07463.1"/>
    <property type="molecule type" value="Genomic_DNA"/>
</dbReference>
<keyword evidence="1" id="KW-0472">Membrane</keyword>
<feature type="transmembrane region" description="Helical" evidence="1">
    <location>
        <begin position="334"/>
        <end position="356"/>
    </location>
</feature>
<dbReference type="Proteomes" id="UP000422232">
    <property type="component" value="Chromosome"/>
</dbReference>
<evidence type="ECO:0000313" key="3">
    <source>
        <dbReference type="Proteomes" id="UP000422232"/>
    </source>
</evidence>
<keyword evidence="1" id="KW-1133">Transmembrane helix</keyword>
<feature type="transmembrane region" description="Helical" evidence="1">
    <location>
        <begin position="73"/>
        <end position="101"/>
    </location>
</feature>
<feature type="transmembrane region" description="Helical" evidence="1">
    <location>
        <begin position="300"/>
        <end position="322"/>
    </location>
</feature>
<keyword evidence="1" id="KW-0812">Transmembrane</keyword>
<organism evidence="2 3">
    <name type="scientific">Piscirickettsia salmonis</name>
    <dbReference type="NCBI Taxonomy" id="1238"/>
    <lineage>
        <taxon>Bacteria</taxon>
        <taxon>Pseudomonadati</taxon>
        <taxon>Pseudomonadota</taxon>
        <taxon>Gammaproteobacteria</taxon>
        <taxon>Thiotrichales</taxon>
        <taxon>Piscirickettsiaceae</taxon>
        <taxon>Piscirickettsia</taxon>
    </lineage>
</organism>
<feature type="transmembrane region" description="Helical" evidence="1">
    <location>
        <begin position="162"/>
        <end position="191"/>
    </location>
</feature>
<feature type="transmembrane region" description="Helical" evidence="1">
    <location>
        <begin position="203"/>
        <end position="226"/>
    </location>
</feature>
<reference evidence="2 3" key="1">
    <citation type="submission" date="2019-04" db="EMBL/GenBank/DDBJ databases">
        <title>Complete genome sequencing of Piscirickettsia salmonis strain Psal-009.</title>
        <authorList>
            <person name="Schober I."/>
            <person name="Bunk B."/>
            <person name="Sproer C."/>
            <person name="Carril G.P."/>
            <person name="Riedel T."/>
            <person name="Flores-Herrera P.A."/>
            <person name="Nourdin-Galindo G."/>
            <person name="Marshall S.H."/>
            <person name="Overmann J."/>
        </authorList>
    </citation>
    <scope>NUCLEOTIDE SEQUENCE [LARGE SCALE GENOMIC DNA]</scope>
    <source>
        <strain evidence="2 3">Psal-009</strain>
    </source>
</reference>
<evidence type="ECO:0000256" key="1">
    <source>
        <dbReference type="SAM" id="Phobius"/>
    </source>
</evidence>
<accession>A0A9Q6LQ93</accession>
<feature type="transmembrane region" description="Helical" evidence="1">
    <location>
        <begin position="277"/>
        <end position="294"/>
    </location>
</feature>
<dbReference type="RefSeq" id="WP_059372650.1">
    <property type="nucleotide sequence ID" value="NZ_CP013778.1"/>
</dbReference>
<dbReference type="AlphaFoldDB" id="A0A9Q6LQ93"/>
<name>A0A9Q6LQ93_PISSA</name>
<gene>
    <name evidence="2" type="ORF">Psal009_03415</name>
</gene>
<proteinExistence type="predicted"/>
<evidence type="ECO:0000313" key="2">
    <source>
        <dbReference type="EMBL" id="QGO07463.1"/>
    </source>
</evidence>
<feature type="transmembrane region" description="Helical" evidence="1">
    <location>
        <begin position="113"/>
        <end position="131"/>
    </location>
</feature>
<protein>
    <submittedName>
        <fullName evidence="2">Uncharacterized protein</fullName>
    </submittedName>
</protein>